<dbReference type="Gene3D" id="2.70.98.30">
    <property type="entry name" value="Golgi alpha-mannosidase II, domain 4"/>
    <property type="match status" value="1"/>
</dbReference>
<evidence type="ECO:0000259" key="1">
    <source>
        <dbReference type="Pfam" id="PF07748"/>
    </source>
</evidence>
<feature type="domain" description="Glycosyl hydrolase family 38 C-terminal" evidence="1">
    <location>
        <begin position="2"/>
        <end position="134"/>
    </location>
</feature>
<gene>
    <name evidence="3" type="ORF">BWY73_01248</name>
</gene>
<dbReference type="GO" id="GO:0006013">
    <property type="term" value="P:mannose metabolic process"/>
    <property type="evidence" value="ECO:0007669"/>
    <property type="project" value="InterPro"/>
</dbReference>
<dbReference type="Pfam" id="PF17677">
    <property type="entry name" value="Glyco_hydro38C2"/>
    <property type="match status" value="1"/>
</dbReference>
<dbReference type="InterPro" id="IPR011682">
    <property type="entry name" value="Glyco_hydro_38_C"/>
</dbReference>
<dbReference type="InterPro" id="IPR011013">
    <property type="entry name" value="Gal_mutarotase_sf_dom"/>
</dbReference>
<organism evidence="3">
    <name type="scientific">candidate division TA06 bacterium ADurb.Bin417</name>
    <dbReference type="NCBI Taxonomy" id="1852828"/>
    <lineage>
        <taxon>Bacteria</taxon>
        <taxon>Bacteria division TA06</taxon>
    </lineage>
</organism>
<dbReference type="GO" id="GO:0009313">
    <property type="term" value="P:oligosaccharide catabolic process"/>
    <property type="evidence" value="ECO:0007669"/>
    <property type="project" value="TreeGrafter"/>
</dbReference>
<dbReference type="PANTHER" id="PTHR46017">
    <property type="entry name" value="ALPHA-MANNOSIDASE 2C1"/>
    <property type="match status" value="1"/>
</dbReference>
<dbReference type="AlphaFoldDB" id="A0A1V5MBZ5"/>
<dbReference type="Pfam" id="PF07748">
    <property type="entry name" value="Glyco_hydro_38C"/>
    <property type="match status" value="1"/>
</dbReference>
<evidence type="ECO:0000313" key="3">
    <source>
        <dbReference type="EMBL" id="OPZ90763.1"/>
    </source>
</evidence>
<protein>
    <recommendedName>
        <fullName evidence="4">Mannosylglycerate hydrolase</fullName>
    </recommendedName>
</protein>
<dbReference type="Proteomes" id="UP000485484">
    <property type="component" value="Unassembled WGS sequence"/>
</dbReference>
<dbReference type="PANTHER" id="PTHR46017:SF1">
    <property type="entry name" value="ALPHA-MANNOSIDASE 2C1"/>
    <property type="match status" value="1"/>
</dbReference>
<dbReference type="GO" id="GO:0030246">
    <property type="term" value="F:carbohydrate binding"/>
    <property type="evidence" value="ECO:0007669"/>
    <property type="project" value="InterPro"/>
</dbReference>
<dbReference type="InterPro" id="IPR041147">
    <property type="entry name" value="GH38_C"/>
</dbReference>
<feature type="domain" description="Glycosyl hydrolases family 38 C-terminal" evidence="2">
    <location>
        <begin position="196"/>
        <end position="267"/>
    </location>
</feature>
<evidence type="ECO:0000259" key="2">
    <source>
        <dbReference type="Pfam" id="PF17677"/>
    </source>
</evidence>
<dbReference type="GO" id="GO:0004559">
    <property type="term" value="F:alpha-mannosidase activity"/>
    <property type="evidence" value="ECO:0007669"/>
    <property type="project" value="InterPro"/>
</dbReference>
<dbReference type="Gene3D" id="2.60.40.2220">
    <property type="match status" value="1"/>
</dbReference>
<reference evidence="3" key="1">
    <citation type="submission" date="2017-02" db="EMBL/GenBank/DDBJ databases">
        <title>Delving into the versatile metabolic prowess of the omnipresent phylum Bacteroidetes.</title>
        <authorList>
            <person name="Nobu M.K."/>
            <person name="Mei R."/>
            <person name="Narihiro T."/>
            <person name="Kuroda K."/>
            <person name="Liu W.-T."/>
        </authorList>
    </citation>
    <scope>NUCLEOTIDE SEQUENCE</scope>
    <source>
        <strain evidence="3">ADurb.Bin417</strain>
    </source>
</reference>
<accession>A0A1V5MBZ5</accession>
<comment type="caution">
    <text evidence="3">The sequence shown here is derived from an EMBL/GenBank/DDBJ whole genome shotgun (WGS) entry which is preliminary data.</text>
</comment>
<dbReference type="SUPFAM" id="SSF74650">
    <property type="entry name" value="Galactose mutarotase-like"/>
    <property type="match status" value="1"/>
</dbReference>
<proteinExistence type="predicted"/>
<dbReference type="EMBL" id="MWAK01000230">
    <property type="protein sequence ID" value="OPZ90763.1"/>
    <property type="molecule type" value="Genomic_DNA"/>
</dbReference>
<name>A0A1V5MBZ5_UNCT6</name>
<evidence type="ECO:0008006" key="4">
    <source>
        <dbReference type="Google" id="ProtNLM"/>
    </source>
</evidence>
<sequence length="284" mass="31755">MLEAGPVRAAVRQEFSDGRSRLVQDIIIYAGLPRIDFRTEVDWQERRRMIKAAFPLSLKAGEAWYEIPFGAIARPAVPAGPEGAFRREVSGHHWADVSEAGYGVALLNDSKYGYDFDGQTLRLTLLRAPMYPNPDADRGRHLFTYALYPHAGRWPEAGVVEQGFSLNRPPLVRSLAESAPESGPPVSLFRTEGVPVVVSAFKAAEDGRGFVIRLYEPGGQSGRAKLFLPAAPVAAWETNLLEEERRPFQVDRETVEFEVRPFEIKTFYFSFSKEPGEPDGRKKS</sequence>